<evidence type="ECO:0000313" key="1">
    <source>
        <dbReference type="EMBL" id="GGM29418.1"/>
    </source>
</evidence>
<dbReference type="EMBL" id="BMPT01000010">
    <property type="protein sequence ID" value="GGM29418.1"/>
    <property type="molecule type" value="Genomic_DNA"/>
</dbReference>
<protein>
    <submittedName>
        <fullName evidence="1">Uncharacterized protein</fullName>
    </submittedName>
</protein>
<dbReference type="AlphaFoldDB" id="A0A8H9GIK9"/>
<dbReference type="Proteomes" id="UP000655589">
    <property type="component" value="Unassembled WGS sequence"/>
</dbReference>
<accession>A0A8H9GIK9</accession>
<reference evidence="1" key="2">
    <citation type="submission" date="2020-09" db="EMBL/GenBank/DDBJ databases">
        <authorList>
            <person name="Sun Q."/>
            <person name="Ohkuma M."/>
        </authorList>
    </citation>
    <scope>NUCLEOTIDE SEQUENCE</scope>
    <source>
        <strain evidence="1">JCM 3051</strain>
    </source>
</reference>
<keyword evidence="2" id="KW-1185">Reference proteome</keyword>
<comment type="caution">
    <text evidence="1">The sequence shown here is derived from an EMBL/GenBank/DDBJ whole genome shotgun (WGS) entry which is preliminary data.</text>
</comment>
<reference evidence="1" key="1">
    <citation type="journal article" date="2014" name="Int. J. Syst. Evol. Microbiol.">
        <title>Complete genome sequence of Corynebacterium casei LMG S-19264T (=DSM 44701T), isolated from a smear-ripened cheese.</title>
        <authorList>
            <consortium name="US DOE Joint Genome Institute (JGI-PGF)"/>
            <person name="Walter F."/>
            <person name="Albersmeier A."/>
            <person name="Kalinowski J."/>
            <person name="Ruckert C."/>
        </authorList>
    </citation>
    <scope>NUCLEOTIDE SEQUENCE</scope>
    <source>
        <strain evidence="1">JCM 3051</strain>
    </source>
</reference>
<gene>
    <name evidence="1" type="ORF">GCM10010102_26370</name>
</gene>
<organism evidence="1 2">
    <name type="scientific">Promicromonospora citrea</name>
    <dbReference type="NCBI Taxonomy" id="43677"/>
    <lineage>
        <taxon>Bacteria</taxon>
        <taxon>Bacillati</taxon>
        <taxon>Actinomycetota</taxon>
        <taxon>Actinomycetes</taxon>
        <taxon>Micrococcales</taxon>
        <taxon>Promicromonosporaceae</taxon>
        <taxon>Promicromonospora</taxon>
    </lineage>
</organism>
<name>A0A8H9GIK9_9MICO</name>
<sequence length="87" mass="9841">MLRRRADGVATDVVRLLVAVLQQERPSELGLELRVVRGHGQRRAELLFRLAPSAELQQDLATLFCGGSRLVHVPPRAHWSWLGIEHE</sequence>
<evidence type="ECO:0000313" key="2">
    <source>
        <dbReference type="Proteomes" id="UP000655589"/>
    </source>
</evidence>
<proteinExistence type="predicted"/>